<gene>
    <name evidence="2" type="ORF">Prudu_004331</name>
</gene>
<protein>
    <submittedName>
        <fullName evidence="2">Galactose oxidase/kelch repeat superfamily protein</fullName>
    </submittedName>
</protein>
<proteinExistence type="predicted"/>
<dbReference type="AlphaFoldDB" id="A0A4Y1QV46"/>
<organism evidence="2">
    <name type="scientific">Prunus dulcis</name>
    <name type="common">Almond</name>
    <name type="synonym">Amygdalus dulcis</name>
    <dbReference type="NCBI Taxonomy" id="3755"/>
    <lineage>
        <taxon>Eukaryota</taxon>
        <taxon>Viridiplantae</taxon>
        <taxon>Streptophyta</taxon>
        <taxon>Embryophyta</taxon>
        <taxon>Tracheophyta</taxon>
        <taxon>Spermatophyta</taxon>
        <taxon>Magnoliopsida</taxon>
        <taxon>eudicotyledons</taxon>
        <taxon>Gunneridae</taxon>
        <taxon>Pentapetalae</taxon>
        <taxon>rosids</taxon>
        <taxon>fabids</taxon>
        <taxon>Rosales</taxon>
        <taxon>Rosaceae</taxon>
        <taxon>Amygdaloideae</taxon>
        <taxon>Amygdaleae</taxon>
        <taxon>Prunus</taxon>
    </lineage>
</organism>
<dbReference type="Pfam" id="PF24750">
    <property type="entry name" value="b-prop_At3g26010-like"/>
    <property type="match status" value="1"/>
</dbReference>
<dbReference type="PANTHER" id="PTHR35546">
    <property type="entry name" value="F-BOX PROTEIN INTERACTION DOMAIN PROTEIN-RELATED"/>
    <property type="match status" value="1"/>
</dbReference>
<dbReference type="EMBL" id="AP019297">
    <property type="protein sequence ID" value="BBG95711.1"/>
    <property type="molecule type" value="Genomic_DNA"/>
</dbReference>
<reference evidence="2" key="1">
    <citation type="journal article" date="2019" name="Science">
        <title>Mutation of a bHLH transcription factor allowed almond domestication.</title>
        <authorList>
            <person name="Sanchez-Perez R."/>
            <person name="Pavan S."/>
            <person name="Mazzeo R."/>
            <person name="Moldovan C."/>
            <person name="Aiese Cigliano R."/>
            <person name="Del Cueto J."/>
            <person name="Ricciardi F."/>
            <person name="Lotti C."/>
            <person name="Ricciardi L."/>
            <person name="Dicenta F."/>
            <person name="Lopez-Marques R.L."/>
            <person name="Lindberg Moller B."/>
        </authorList>
    </citation>
    <scope>NUCLEOTIDE SEQUENCE</scope>
</reference>
<dbReference type="InterPro" id="IPR055290">
    <property type="entry name" value="At3g26010-like"/>
</dbReference>
<dbReference type="PANTHER" id="PTHR35546:SF130">
    <property type="entry name" value="EXPRESSED PROTEIN"/>
    <property type="match status" value="1"/>
</dbReference>
<name>A0A4Y1QV46_PRUDU</name>
<sequence>SVSKRWCTLIADPYFIGRFVSIKSYKRTPKICTLITKSALEFPLLLSSPPINLLTPVLKGFLGVHRLMEKPVVVAIYNDLVLFCITEDYQRDYYICNAYTMQYAELPPTASQCHKSVRVGIICNVVPDYKFEEDDWKGNNIHLNVECRFTVVRILPPVEYANDEKKDVEIFSSDTGEWRESVVSSPRHFNFGDLNVFSFAYNGYWPTDRGLSVIGLGPFYDNDGTSSSSSNNGDCMIDHKLRFTVFEETLDFGFSVQYLGVCGGYVLMCNMNRTTRSLYVYELKQTQDGAAAGKNLCLSKRGVYSFDPEMIPINAYCVMIAFYPNNKDIFYLHVRRDIIKWNIRTGEWSKLFEHWATHRYYYTVVLPWWPTPVPRLAQQHAHRSVAEEVAAASR</sequence>
<evidence type="ECO:0000259" key="1">
    <source>
        <dbReference type="Pfam" id="PF24750"/>
    </source>
</evidence>
<dbReference type="InterPro" id="IPR056592">
    <property type="entry name" value="Beta-prop_At3g26010-like"/>
</dbReference>
<feature type="domain" description="F-box protein At3g26010-like beta-propeller" evidence="1">
    <location>
        <begin position="72"/>
        <end position="351"/>
    </location>
</feature>
<evidence type="ECO:0000313" key="2">
    <source>
        <dbReference type="EMBL" id="BBG95711.1"/>
    </source>
</evidence>
<feature type="non-terminal residue" evidence="2">
    <location>
        <position position="1"/>
    </location>
</feature>
<accession>A0A4Y1QV46</accession>